<feature type="transmembrane region" description="Helical" evidence="8">
    <location>
        <begin position="111"/>
        <end position="129"/>
    </location>
</feature>
<dbReference type="InterPro" id="IPR004812">
    <property type="entry name" value="Efflux_drug-R_Bcr/CmlA"/>
</dbReference>
<dbReference type="InterPro" id="IPR020846">
    <property type="entry name" value="MFS_dom"/>
</dbReference>
<evidence type="ECO:0000256" key="7">
    <source>
        <dbReference type="ARBA" id="ARBA00023136"/>
    </source>
</evidence>
<feature type="domain" description="Major facilitator superfamily (MFS) profile" evidence="9">
    <location>
        <begin position="1"/>
        <end position="402"/>
    </location>
</feature>
<dbReference type="CDD" id="cd17320">
    <property type="entry name" value="MFS_MdfA_MDR_like"/>
    <property type="match status" value="1"/>
</dbReference>
<dbReference type="Pfam" id="PF07690">
    <property type="entry name" value="MFS_1"/>
    <property type="match status" value="1"/>
</dbReference>
<dbReference type="Proteomes" id="UP000780875">
    <property type="component" value="Unassembled WGS sequence"/>
</dbReference>
<feature type="transmembrane region" description="Helical" evidence="8">
    <location>
        <begin position="171"/>
        <end position="190"/>
    </location>
</feature>
<evidence type="ECO:0000313" key="10">
    <source>
        <dbReference type="EMBL" id="MBZ5736528.1"/>
    </source>
</evidence>
<comment type="subcellular location">
    <subcellularLocation>
        <location evidence="1">Cell membrane</location>
        <topology evidence="1">Multi-pass membrane protein</topology>
    </subcellularLocation>
</comment>
<dbReference type="NCBIfam" id="TIGR00710">
    <property type="entry name" value="efflux_Bcr_CflA"/>
    <property type="match status" value="1"/>
</dbReference>
<accession>A0ABS7U712</accession>
<gene>
    <name evidence="10" type="ORF">K8U61_00025</name>
</gene>
<sequence length="408" mass="41861">MTTSIERARRTPTRLHFPSLVLVVGVGPLATDAYLAALPQVQHQLHTSGTLAQLTMTTFIVGMAAGQLVFGPVSDGVGRRRILVVSSAVFALSSLGCAVSPSIWALLGCRVVQGAAAGCGVALGRAVISDRYAGVEAARRFGMLTSIVLLGPVVAPAVGSVILAFGGWRDVFAALTVVGILMWVGMVLGLPETLAPEARHAHGLRHSLVRMREMLRNRLFLGVVAVQCFATAGFFVYIGGSSIVLQDQLGIGTTAYAVLFATNAALMAVGSLVFRYSVARVGPVPLRRAGLAISTGAVVGLLAYALIAGDDVRLAPTWVLLAVMVGGNGLTIPATTTLAQEIGRRAGGTASALQGGLTFVAGSLALPLTGVVGHQTVLAMALLSSALYVAAGLTLAGVRRGERAAHVG</sequence>
<dbReference type="PROSITE" id="PS50850">
    <property type="entry name" value="MFS"/>
    <property type="match status" value="1"/>
</dbReference>
<dbReference type="Gene3D" id="1.20.1720.10">
    <property type="entry name" value="Multidrug resistance protein D"/>
    <property type="match status" value="1"/>
</dbReference>
<name>A0ABS7U712_9ACTN</name>
<evidence type="ECO:0000313" key="11">
    <source>
        <dbReference type="Proteomes" id="UP000780875"/>
    </source>
</evidence>
<comment type="caution">
    <text evidence="10">The sequence shown here is derived from an EMBL/GenBank/DDBJ whole genome shotgun (WGS) entry which is preliminary data.</text>
</comment>
<feature type="transmembrane region" description="Helical" evidence="8">
    <location>
        <begin position="20"/>
        <end position="38"/>
    </location>
</feature>
<reference evidence="10 11" key="1">
    <citation type="submission" date="2021-09" db="EMBL/GenBank/DDBJ databases">
        <title>Whole genome sequence of Nocardioides sp. GBK3QG-3.</title>
        <authorList>
            <person name="Tuo L."/>
        </authorList>
    </citation>
    <scope>NUCLEOTIDE SEQUENCE [LARGE SCALE GENOMIC DNA]</scope>
    <source>
        <strain evidence="10 11">GBK3QG-3</strain>
    </source>
</reference>
<keyword evidence="11" id="KW-1185">Reference proteome</keyword>
<feature type="transmembrane region" description="Helical" evidence="8">
    <location>
        <begin position="219"/>
        <end position="243"/>
    </location>
</feature>
<keyword evidence="4" id="KW-1003">Cell membrane</keyword>
<feature type="transmembrane region" description="Helical" evidence="8">
    <location>
        <begin position="351"/>
        <end position="371"/>
    </location>
</feature>
<feature type="transmembrane region" description="Helical" evidence="8">
    <location>
        <begin position="289"/>
        <end position="307"/>
    </location>
</feature>
<feature type="transmembrane region" description="Helical" evidence="8">
    <location>
        <begin position="255"/>
        <end position="277"/>
    </location>
</feature>
<dbReference type="RefSeq" id="WP_224120908.1">
    <property type="nucleotide sequence ID" value="NZ_JAIQZJ010000001.1"/>
</dbReference>
<evidence type="ECO:0000256" key="1">
    <source>
        <dbReference type="ARBA" id="ARBA00004651"/>
    </source>
</evidence>
<keyword evidence="3" id="KW-0813">Transport</keyword>
<evidence type="ECO:0000256" key="2">
    <source>
        <dbReference type="ARBA" id="ARBA00006236"/>
    </source>
</evidence>
<dbReference type="InterPro" id="IPR011701">
    <property type="entry name" value="MFS"/>
</dbReference>
<comment type="similarity">
    <text evidence="2">Belongs to the major facilitator superfamily. Bcr/CmlA family.</text>
</comment>
<protein>
    <submittedName>
        <fullName evidence="10">Multidrug effflux MFS transporter</fullName>
    </submittedName>
</protein>
<feature type="transmembrane region" description="Helical" evidence="8">
    <location>
        <begin position="141"/>
        <end position="165"/>
    </location>
</feature>
<evidence type="ECO:0000256" key="8">
    <source>
        <dbReference type="SAM" id="Phobius"/>
    </source>
</evidence>
<keyword evidence="7 8" id="KW-0472">Membrane</keyword>
<dbReference type="PRINTS" id="PR01036">
    <property type="entry name" value="TCRTETB"/>
</dbReference>
<keyword evidence="6 8" id="KW-1133">Transmembrane helix</keyword>
<evidence type="ECO:0000256" key="6">
    <source>
        <dbReference type="ARBA" id="ARBA00022989"/>
    </source>
</evidence>
<dbReference type="EMBL" id="JAIQZJ010000001">
    <property type="protein sequence ID" value="MBZ5736528.1"/>
    <property type="molecule type" value="Genomic_DNA"/>
</dbReference>
<evidence type="ECO:0000256" key="4">
    <source>
        <dbReference type="ARBA" id="ARBA00022475"/>
    </source>
</evidence>
<feature type="transmembrane region" description="Helical" evidence="8">
    <location>
        <begin position="319"/>
        <end position="339"/>
    </location>
</feature>
<organism evidence="10 11">
    <name type="scientific">Nocardioides mangrovi</name>
    <dbReference type="NCBI Taxonomy" id="2874580"/>
    <lineage>
        <taxon>Bacteria</taxon>
        <taxon>Bacillati</taxon>
        <taxon>Actinomycetota</taxon>
        <taxon>Actinomycetes</taxon>
        <taxon>Propionibacteriales</taxon>
        <taxon>Nocardioidaceae</taxon>
        <taxon>Nocardioides</taxon>
    </lineage>
</organism>
<feature type="transmembrane region" description="Helical" evidence="8">
    <location>
        <begin position="377"/>
        <end position="398"/>
    </location>
</feature>
<evidence type="ECO:0000259" key="9">
    <source>
        <dbReference type="PROSITE" id="PS50850"/>
    </source>
</evidence>
<proteinExistence type="inferred from homology"/>
<dbReference type="PANTHER" id="PTHR23502">
    <property type="entry name" value="MAJOR FACILITATOR SUPERFAMILY"/>
    <property type="match status" value="1"/>
</dbReference>
<evidence type="ECO:0000256" key="3">
    <source>
        <dbReference type="ARBA" id="ARBA00022448"/>
    </source>
</evidence>
<feature type="transmembrane region" description="Helical" evidence="8">
    <location>
        <begin position="50"/>
        <end position="70"/>
    </location>
</feature>
<dbReference type="InterPro" id="IPR036259">
    <property type="entry name" value="MFS_trans_sf"/>
</dbReference>
<evidence type="ECO:0000256" key="5">
    <source>
        <dbReference type="ARBA" id="ARBA00022692"/>
    </source>
</evidence>
<keyword evidence="5 8" id="KW-0812">Transmembrane</keyword>
<dbReference type="PANTHER" id="PTHR23502:SF132">
    <property type="entry name" value="POLYAMINE TRANSPORTER 2-RELATED"/>
    <property type="match status" value="1"/>
</dbReference>
<feature type="transmembrane region" description="Helical" evidence="8">
    <location>
        <begin position="82"/>
        <end position="105"/>
    </location>
</feature>
<dbReference type="SUPFAM" id="SSF103473">
    <property type="entry name" value="MFS general substrate transporter"/>
    <property type="match status" value="1"/>
</dbReference>